<dbReference type="GO" id="GO:0016874">
    <property type="term" value="F:ligase activity"/>
    <property type="evidence" value="ECO:0007669"/>
    <property type="project" value="UniProtKB-KW"/>
</dbReference>
<dbReference type="RefSeq" id="WP_088969630.1">
    <property type="nucleotide sequence ID" value="NZ_JBHLYF010000014.1"/>
</dbReference>
<dbReference type="InterPro" id="IPR052032">
    <property type="entry name" value="ATP-dep_AA_Ligase"/>
</dbReference>
<dbReference type="SUPFAM" id="SSF56059">
    <property type="entry name" value="Glutathione synthetase ATP-binding domain-like"/>
    <property type="match status" value="1"/>
</dbReference>
<dbReference type="GO" id="GO:0046872">
    <property type="term" value="F:metal ion binding"/>
    <property type="evidence" value="ECO:0007669"/>
    <property type="project" value="InterPro"/>
</dbReference>
<evidence type="ECO:0000256" key="2">
    <source>
        <dbReference type="ARBA" id="ARBA00022741"/>
    </source>
</evidence>
<dbReference type="EMBL" id="LT607751">
    <property type="protein sequence ID" value="SCG42443.1"/>
    <property type="molecule type" value="Genomic_DNA"/>
</dbReference>
<dbReference type="AlphaFoldDB" id="A0A1C5H916"/>
<dbReference type="InterPro" id="IPR011761">
    <property type="entry name" value="ATP-grasp"/>
</dbReference>
<proteinExistence type="predicted"/>
<keyword evidence="2 4" id="KW-0547">Nucleotide-binding</keyword>
<evidence type="ECO:0000259" key="5">
    <source>
        <dbReference type="PROSITE" id="PS50975"/>
    </source>
</evidence>
<keyword evidence="7" id="KW-1185">Reference proteome</keyword>
<dbReference type="Gene3D" id="3.30.470.20">
    <property type="entry name" value="ATP-grasp fold, B domain"/>
    <property type="match status" value="1"/>
</dbReference>
<sequence length="415" mass="46431">MRTDIVVQDVASFRIDPALLARPDRRLALVTSPANLDRLRRRNRQDVFAHIVVPERFDVAGLTEAVTAIRAGLDPAERDDVRLLCHDEYSLGTVAQVRADLGIPGDLPHNVQPFVDKLAMKAALRDAGVRLPRHVAWDAEACRTDPEAYLDGIVDRVGLPAFAKPTNESGSVGTRRIDTRADLAEWAADRLRDDARGGWEIDEFVTGTLYHLDTLVEDGRILHVGVNENLYPCYDYIAGKLSCSFTLPEEDPAHEPLLAFNRRVLDALPDKPARGVFHHEVFRLPDGELVFLEIAARAPAALIPFTSQIRYGVNVEEALFRLQRGEQVGVPTRRGPYAAYVYFPKPGGRVVDRTALDLRSDHRWTWNAEVGDVTAAATDIRDFAASVLLWNDDIEELRKDLYRLDKHQPLRTTAA</sequence>
<reference evidence="6 7" key="1">
    <citation type="submission" date="2016-06" db="EMBL/GenBank/DDBJ databases">
        <authorList>
            <person name="Kjaerup R.B."/>
            <person name="Dalgaard T.S."/>
            <person name="Juul-Madsen H.R."/>
        </authorList>
    </citation>
    <scope>NUCLEOTIDE SEQUENCE [LARGE SCALE GENOMIC DNA]</scope>
    <source>
        <strain evidence="6 7">DSM 45097</strain>
    </source>
</reference>
<protein>
    <submittedName>
        <fullName evidence="6">ATP-grasp domain-containing protein</fullName>
    </submittedName>
</protein>
<evidence type="ECO:0000313" key="6">
    <source>
        <dbReference type="EMBL" id="SCG42443.1"/>
    </source>
</evidence>
<evidence type="ECO:0000256" key="4">
    <source>
        <dbReference type="PROSITE-ProRule" id="PRU00409"/>
    </source>
</evidence>
<dbReference type="PROSITE" id="PS50975">
    <property type="entry name" value="ATP_GRASP"/>
    <property type="match status" value="1"/>
</dbReference>
<evidence type="ECO:0000256" key="3">
    <source>
        <dbReference type="ARBA" id="ARBA00022840"/>
    </source>
</evidence>
<name>A0A1C5H916_9ACTN</name>
<dbReference type="PANTHER" id="PTHR43585">
    <property type="entry name" value="FUMIPYRROLE BIOSYNTHESIS PROTEIN C"/>
    <property type="match status" value="1"/>
</dbReference>
<organism evidence="6 7">
    <name type="scientific">Micromonospora siamensis</name>
    <dbReference type="NCBI Taxonomy" id="299152"/>
    <lineage>
        <taxon>Bacteria</taxon>
        <taxon>Bacillati</taxon>
        <taxon>Actinomycetota</taxon>
        <taxon>Actinomycetes</taxon>
        <taxon>Micromonosporales</taxon>
        <taxon>Micromonosporaceae</taxon>
        <taxon>Micromonospora</taxon>
    </lineage>
</organism>
<feature type="domain" description="ATP-grasp" evidence="5">
    <location>
        <begin position="121"/>
        <end position="324"/>
    </location>
</feature>
<evidence type="ECO:0000313" key="7">
    <source>
        <dbReference type="Proteomes" id="UP000198210"/>
    </source>
</evidence>
<gene>
    <name evidence="6" type="ORF">GA0074704_1271</name>
</gene>
<dbReference type="GO" id="GO:0005524">
    <property type="term" value="F:ATP binding"/>
    <property type="evidence" value="ECO:0007669"/>
    <property type="project" value="UniProtKB-UniRule"/>
</dbReference>
<dbReference type="Proteomes" id="UP000198210">
    <property type="component" value="Chromosome I"/>
</dbReference>
<keyword evidence="3 4" id="KW-0067">ATP-binding</keyword>
<accession>A0A1C5H916</accession>
<evidence type="ECO:0000256" key="1">
    <source>
        <dbReference type="ARBA" id="ARBA00022598"/>
    </source>
</evidence>
<dbReference type="PANTHER" id="PTHR43585:SF2">
    <property type="entry name" value="ATP-GRASP ENZYME FSQD"/>
    <property type="match status" value="1"/>
</dbReference>
<dbReference type="Gene3D" id="3.30.1490.20">
    <property type="entry name" value="ATP-grasp fold, A domain"/>
    <property type="match status" value="1"/>
</dbReference>
<keyword evidence="1" id="KW-0436">Ligase</keyword>
<dbReference type="InterPro" id="IPR013815">
    <property type="entry name" value="ATP_grasp_subdomain_1"/>
</dbReference>